<accession>A0A382IPH9</accession>
<dbReference type="PANTHER" id="PTHR35889">
    <property type="entry name" value="CYCLOINULO-OLIGOSACCHARIDE FRUCTANOTRANSFERASE-RELATED"/>
    <property type="match status" value="1"/>
</dbReference>
<sequence>MNQKALILLLIMSINVSLCIDYQTQIQPIFSQYCTGCHPNSGGLNLSSYDEVIEGGNSGMVIAVYNHTASILYDRITREESDAGDMPPAGSLNQSQINLISQWISEGALPYEVDYSNMDYDTDINPIFEQSCSNMYCHGGDAGGLNILTYDALMEGGNNGDVVIPGNGPGSNLIRKLSAAPPFGNQMPNNMPPLHPLNIAKINTWINEGAHPSGPSEMDIVVVHNANWNMVGLPLTVEDPSQNNIFPESIENTLYTFDVGYVQAQELVNGNGYWLRFE</sequence>
<dbReference type="PANTHER" id="PTHR35889:SF3">
    <property type="entry name" value="F-BOX DOMAIN-CONTAINING PROTEIN"/>
    <property type="match status" value="1"/>
</dbReference>
<dbReference type="InterPro" id="IPR036909">
    <property type="entry name" value="Cyt_c-like_dom_sf"/>
</dbReference>
<evidence type="ECO:0000256" key="3">
    <source>
        <dbReference type="ARBA" id="ARBA00023004"/>
    </source>
</evidence>
<protein>
    <recommendedName>
        <fullName evidence="4">Cytochrome c domain-containing protein</fullName>
    </recommendedName>
</protein>
<dbReference type="InterPro" id="IPR011429">
    <property type="entry name" value="Cyt_c_Planctomycete-type"/>
</dbReference>
<gene>
    <name evidence="5" type="ORF">METZ01_LOCUS253971</name>
</gene>
<reference evidence="5" key="1">
    <citation type="submission" date="2018-05" db="EMBL/GenBank/DDBJ databases">
        <authorList>
            <person name="Lanie J.A."/>
            <person name="Ng W.-L."/>
            <person name="Kazmierczak K.M."/>
            <person name="Andrzejewski T.M."/>
            <person name="Davidsen T.M."/>
            <person name="Wayne K.J."/>
            <person name="Tettelin H."/>
            <person name="Glass J.I."/>
            <person name="Rusch D."/>
            <person name="Podicherti R."/>
            <person name="Tsui H.-C.T."/>
            <person name="Winkler M.E."/>
        </authorList>
    </citation>
    <scope>NUCLEOTIDE SEQUENCE</scope>
</reference>
<keyword evidence="3" id="KW-0408">Iron</keyword>
<dbReference type="InterPro" id="IPR009056">
    <property type="entry name" value="Cyt_c-like_dom"/>
</dbReference>
<keyword evidence="2" id="KW-0479">Metal-binding</keyword>
<dbReference type="Pfam" id="PF07635">
    <property type="entry name" value="PSCyt1"/>
    <property type="match status" value="2"/>
</dbReference>
<evidence type="ECO:0000256" key="1">
    <source>
        <dbReference type="ARBA" id="ARBA00022617"/>
    </source>
</evidence>
<dbReference type="PROSITE" id="PS51007">
    <property type="entry name" value="CYTC"/>
    <property type="match status" value="1"/>
</dbReference>
<dbReference type="SUPFAM" id="SSF46626">
    <property type="entry name" value="Cytochrome c"/>
    <property type="match status" value="1"/>
</dbReference>
<proteinExistence type="predicted"/>
<organism evidence="5">
    <name type="scientific">marine metagenome</name>
    <dbReference type="NCBI Taxonomy" id="408172"/>
    <lineage>
        <taxon>unclassified sequences</taxon>
        <taxon>metagenomes</taxon>
        <taxon>ecological metagenomes</taxon>
    </lineage>
</organism>
<name>A0A382IPH9_9ZZZZ</name>
<dbReference type="AlphaFoldDB" id="A0A382IPH9"/>
<evidence type="ECO:0000313" key="5">
    <source>
        <dbReference type="EMBL" id="SVC01117.1"/>
    </source>
</evidence>
<evidence type="ECO:0000259" key="4">
    <source>
        <dbReference type="PROSITE" id="PS51007"/>
    </source>
</evidence>
<dbReference type="GO" id="GO:0046872">
    <property type="term" value="F:metal ion binding"/>
    <property type="evidence" value="ECO:0007669"/>
    <property type="project" value="UniProtKB-KW"/>
</dbReference>
<evidence type="ECO:0000256" key="2">
    <source>
        <dbReference type="ARBA" id="ARBA00022723"/>
    </source>
</evidence>
<dbReference type="GO" id="GO:0009055">
    <property type="term" value="F:electron transfer activity"/>
    <property type="evidence" value="ECO:0007669"/>
    <property type="project" value="InterPro"/>
</dbReference>
<feature type="non-terminal residue" evidence="5">
    <location>
        <position position="278"/>
    </location>
</feature>
<dbReference type="GO" id="GO:0020037">
    <property type="term" value="F:heme binding"/>
    <property type="evidence" value="ECO:0007669"/>
    <property type="project" value="InterPro"/>
</dbReference>
<dbReference type="EMBL" id="UINC01068466">
    <property type="protein sequence ID" value="SVC01117.1"/>
    <property type="molecule type" value="Genomic_DNA"/>
</dbReference>
<feature type="domain" description="Cytochrome c" evidence="4">
    <location>
        <begin position="21"/>
        <end position="108"/>
    </location>
</feature>
<keyword evidence="1" id="KW-0349">Heme</keyword>